<keyword evidence="1 7" id="KW-0723">Serine/threonine-protein kinase</keyword>
<evidence type="ECO:0000256" key="3">
    <source>
        <dbReference type="ARBA" id="ARBA00022741"/>
    </source>
</evidence>
<dbReference type="PROSITE" id="PS51285">
    <property type="entry name" value="AGC_KINASE_CTER"/>
    <property type="match status" value="1"/>
</dbReference>
<dbReference type="GO" id="GO:0005952">
    <property type="term" value="C:cAMP-dependent protein kinase complex"/>
    <property type="evidence" value="ECO:0007669"/>
    <property type="project" value="TreeGrafter"/>
</dbReference>
<proteinExistence type="inferred from homology"/>
<feature type="binding site" evidence="6">
    <location>
        <position position="128"/>
    </location>
    <ligand>
        <name>ATP</name>
        <dbReference type="ChEBI" id="CHEBI:30616"/>
    </ligand>
</feature>
<dbReference type="PROSITE" id="PS00107">
    <property type="entry name" value="PROTEIN_KINASE_ATP"/>
    <property type="match status" value="1"/>
</dbReference>
<evidence type="ECO:0000259" key="9">
    <source>
        <dbReference type="PROSITE" id="PS50011"/>
    </source>
</evidence>
<dbReference type="AlphaFoldDB" id="A0AAD9JT27"/>
<gene>
    <name evidence="11" type="ORF">LSH36_169g04017</name>
</gene>
<keyword evidence="4" id="KW-0418">Kinase</keyword>
<dbReference type="FunFam" id="1.10.510.10:FF:000005">
    <property type="entry name" value="cAMP-dependent protein kinase catalytic subunit alpha"/>
    <property type="match status" value="1"/>
</dbReference>
<dbReference type="InterPro" id="IPR000719">
    <property type="entry name" value="Prot_kinase_dom"/>
</dbReference>
<dbReference type="PROSITE" id="PS50011">
    <property type="entry name" value="PROTEIN_KINASE_DOM"/>
    <property type="match status" value="1"/>
</dbReference>
<dbReference type="PANTHER" id="PTHR24353:SF37">
    <property type="entry name" value="CAMP-DEPENDENT PROTEIN KINASE CATALYTIC SUBUNIT PRKX"/>
    <property type="match status" value="1"/>
</dbReference>
<dbReference type="InterPro" id="IPR000961">
    <property type="entry name" value="AGC-kinase_C"/>
</dbReference>
<dbReference type="EMBL" id="JAODUP010000169">
    <property type="protein sequence ID" value="KAK2158477.1"/>
    <property type="molecule type" value="Genomic_DNA"/>
</dbReference>
<keyword evidence="2" id="KW-0808">Transferase</keyword>
<organism evidence="11 12">
    <name type="scientific">Paralvinella palmiformis</name>
    <dbReference type="NCBI Taxonomy" id="53620"/>
    <lineage>
        <taxon>Eukaryota</taxon>
        <taxon>Metazoa</taxon>
        <taxon>Spiralia</taxon>
        <taxon>Lophotrochozoa</taxon>
        <taxon>Annelida</taxon>
        <taxon>Polychaeta</taxon>
        <taxon>Sedentaria</taxon>
        <taxon>Canalipalpata</taxon>
        <taxon>Terebellida</taxon>
        <taxon>Terebelliformia</taxon>
        <taxon>Alvinellidae</taxon>
        <taxon>Paralvinella</taxon>
    </lineage>
</organism>
<dbReference type="Proteomes" id="UP001208570">
    <property type="component" value="Unassembled WGS sequence"/>
</dbReference>
<dbReference type="GO" id="GO:0009653">
    <property type="term" value="P:anatomical structure morphogenesis"/>
    <property type="evidence" value="ECO:0007669"/>
    <property type="project" value="UniProtKB-ARBA"/>
</dbReference>
<feature type="domain" description="Protein kinase" evidence="9">
    <location>
        <begin position="99"/>
        <end position="353"/>
    </location>
</feature>
<keyword evidence="12" id="KW-1185">Reference proteome</keyword>
<dbReference type="InterPro" id="IPR008271">
    <property type="entry name" value="Ser/Thr_kinase_AS"/>
</dbReference>
<evidence type="ECO:0000256" key="2">
    <source>
        <dbReference type="ARBA" id="ARBA00022679"/>
    </source>
</evidence>
<evidence type="ECO:0000256" key="5">
    <source>
        <dbReference type="ARBA" id="ARBA00022840"/>
    </source>
</evidence>
<dbReference type="GO" id="GO:0004691">
    <property type="term" value="F:cAMP-dependent protein kinase activity"/>
    <property type="evidence" value="ECO:0007669"/>
    <property type="project" value="TreeGrafter"/>
</dbReference>
<evidence type="ECO:0000256" key="8">
    <source>
        <dbReference type="SAM" id="MobiDB-lite"/>
    </source>
</evidence>
<evidence type="ECO:0000256" key="7">
    <source>
        <dbReference type="RuleBase" id="RU000304"/>
    </source>
</evidence>
<keyword evidence="5 6" id="KW-0067">ATP-binding</keyword>
<dbReference type="GO" id="GO:0005524">
    <property type="term" value="F:ATP binding"/>
    <property type="evidence" value="ECO:0007669"/>
    <property type="project" value="UniProtKB-UniRule"/>
</dbReference>
<dbReference type="SUPFAM" id="SSF56112">
    <property type="entry name" value="Protein kinase-like (PK-like)"/>
    <property type="match status" value="1"/>
</dbReference>
<dbReference type="Gene3D" id="1.10.510.10">
    <property type="entry name" value="Transferase(Phosphotransferase) domain 1"/>
    <property type="match status" value="1"/>
</dbReference>
<feature type="region of interest" description="Disordered" evidence="8">
    <location>
        <begin position="42"/>
        <end position="69"/>
    </location>
</feature>
<name>A0AAD9JT27_9ANNE</name>
<dbReference type="GO" id="GO:0005829">
    <property type="term" value="C:cytosol"/>
    <property type="evidence" value="ECO:0007669"/>
    <property type="project" value="TreeGrafter"/>
</dbReference>
<dbReference type="SMART" id="SM00133">
    <property type="entry name" value="S_TK_X"/>
    <property type="match status" value="1"/>
</dbReference>
<feature type="domain" description="AGC-kinase C-terminal" evidence="10">
    <location>
        <begin position="354"/>
        <end position="437"/>
    </location>
</feature>
<keyword evidence="3 6" id="KW-0547">Nucleotide-binding</keyword>
<dbReference type="InterPro" id="IPR011009">
    <property type="entry name" value="Kinase-like_dom_sf"/>
</dbReference>
<dbReference type="SMART" id="SM00220">
    <property type="entry name" value="S_TKc"/>
    <property type="match status" value="1"/>
</dbReference>
<dbReference type="PANTHER" id="PTHR24353">
    <property type="entry name" value="CYCLIC NUCLEOTIDE-DEPENDENT PROTEIN KINASE"/>
    <property type="match status" value="1"/>
</dbReference>
<dbReference type="PROSITE" id="PS00108">
    <property type="entry name" value="PROTEIN_KINASE_ST"/>
    <property type="match status" value="1"/>
</dbReference>
<evidence type="ECO:0000256" key="1">
    <source>
        <dbReference type="ARBA" id="ARBA00022527"/>
    </source>
</evidence>
<feature type="compositionally biased region" description="Basic and acidic residues" evidence="8">
    <location>
        <begin position="54"/>
        <end position="69"/>
    </location>
</feature>
<dbReference type="Gene3D" id="3.30.200.20">
    <property type="entry name" value="Phosphorylase Kinase, domain 1"/>
    <property type="match status" value="1"/>
</dbReference>
<comment type="caution">
    <text evidence="11">The sequence shown here is derived from an EMBL/GenBank/DDBJ whole genome shotgun (WGS) entry which is preliminary data.</text>
</comment>
<evidence type="ECO:0000259" key="10">
    <source>
        <dbReference type="PROSITE" id="PS51285"/>
    </source>
</evidence>
<evidence type="ECO:0000313" key="11">
    <source>
        <dbReference type="EMBL" id="KAK2158477.1"/>
    </source>
</evidence>
<dbReference type="FunFam" id="3.30.200.20:FF:000042">
    <property type="entry name" value="Aurora kinase A"/>
    <property type="match status" value="1"/>
</dbReference>
<dbReference type="InterPro" id="IPR017441">
    <property type="entry name" value="Protein_kinase_ATP_BS"/>
</dbReference>
<sequence length="437" mass="50551">MVFGLDRPISVICSATGSDLTTSQTRPLQLINVSNMAASRLPSSHTRTRVRARQSLEERISRKATTSERSKTAAINGVDSDLEKLLISSRQRNFKLDDFEILNTLGTGTFGRVVLTKHKATKEYYALKILTISEIIRLKQVEHVRSEKTILKNVTHPFIVDMLWTHHNDRFLYMLLEFICGGELFSYLRNAGRFNNTTSNFYASEIVSALDYLHSKSIVYRDLKPENLLLDREGHLKITDFGFAKFLRDRTWTLCGTPEYLAPEIIQSKGHNKAVDWWALGILIYEMMVGYPPFYDDKPFGIYEKILAGKIEWPKHMDPVAKDLIRKLLVQDRTKRLGNMKNGAEDVKNHKWFRLLRWDTVYGRKLIPPIVPRVRHRGDTRNFFDYPETNWQNFVQPPIVPPSTKDGETKNFDDYSENNWHIAKPAAAHEVALFNDF</sequence>
<protein>
    <submittedName>
        <fullName evidence="11">Uncharacterized protein</fullName>
    </submittedName>
</protein>
<evidence type="ECO:0000313" key="12">
    <source>
        <dbReference type="Proteomes" id="UP001208570"/>
    </source>
</evidence>
<comment type="similarity">
    <text evidence="7">Belongs to the protein kinase superfamily.</text>
</comment>
<accession>A0AAD9JT27</accession>
<evidence type="ECO:0000256" key="6">
    <source>
        <dbReference type="PROSITE-ProRule" id="PRU10141"/>
    </source>
</evidence>
<evidence type="ECO:0000256" key="4">
    <source>
        <dbReference type="ARBA" id="ARBA00022777"/>
    </source>
</evidence>
<dbReference type="Pfam" id="PF00069">
    <property type="entry name" value="Pkinase"/>
    <property type="match status" value="1"/>
</dbReference>
<reference evidence="11" key="1">
    <citation type="journal article" date="2023" name="Mol. Biol. Evol.">
        <title>Third-Generation Sequencing Reveals the Adaptive Role of the Epigenome in Three Deep-Sea Polychaetes.</title>
        <authorList>
            <person name="Perez M."/>
            <person name="Aroh O."/>
            <person name="Sun Y."/>
            <person name="Lan Y."/>
            <person name="Juniper S.K."/>
            <person name="Young C.R."/>
            <person name="Angers B."/>
            <person name="Qian P.Y."/>
        </authorList>
    </citation>
    <scope>NUCLEOTIDE SEQUENCE</scope>
    <source>
        <strain evidence="11">P08H-3</strain>
    </source>
</reference>